<dbReference type="Pfam" id="PF18895">
    <property type="entry name" value="T4SS_pilin"/>
    <property type="match status" value="1"/>
</dbReference>
<dbReference type="InterPro" id="IPR043993">
    <property type="entry name" value="T4SS_pilin"/>
</dbReference>
<dbReference type="Gene3D" id="2.70.70.10">
    <property type="entry name" value="Glucose Permease (Domain IIA)"/>
    <property type="match status" value="1"/>
</dbReference>
<feature type="transmembrane region" description="Helical" evidence="1">
    <location>
        <begin position="179"/>
        <end position="196"/>
    </location>
</feature>
<comment type="caution">
    <text evidence="3">The sequence shown here is derived from an EMBL/GenBank/DDBJ whole genome shotgun (WGS) entry which is preliminary data.</text>
</comment>
<evidence type="ECO:0000256" key="1">
    <source>
        <dbReference type="SAM" id="Phobius"/>
    </source>
</evidence>
<keyword evidence="2" id="KW-0732">Signal</keyword>
<feature type="chain" id="PRO_5014682759" description="Peptidase M23 domain-containing protein" evidence="2">
    <location>
        <begin position="32"/>
        <end position="431"/>
    </location>
</feature>
<keyword evidence="1" id="KW-1133">Transmembrane helix</keyword>
<gene>
    <name evidence="3" type="ORF">CO174_04880</name>
</gene>
<keyword evidence="1" id="KW-0472">Membrane</keyword>
<feature type="transmembrane region" description="Helical" evidence="1">
    <location>
        <begin position="137"/>
        <end position="158"/>
    </location>
</feature>
<feature type="signal peptide" evidence="2">
    <location>
        <begin position="1"/>
        <end position="31"/>
    </location>
</feature>
<proteinExistence type="predicted"/>
<dbReference type="InterPro" id="IPR011055">
    <property type="entry name" value="Dup_hybrid_motif"/>
</dbReference>
<dbReference type="AlphaFoldDB" id="A0A2M7XB71"/>
<protein>
    <recommendedName>
        <fullName evidence="5">Peptidase M23 domain-containing protein</fullName>
    </recommendedName>
</protein>
<accession>A0A2M7XB71</accession>
<evidence type="ECO:0008006" key="5">
    <source>
        <dbReference type="Google" id="ProtNLM"/>
    </source>
</evidence>
<evidence type="ECO:0000256" key="2">
    <source>
        <dbReference type="SAM" id="SignalP"/>
    </source>
</evidence>
<dbReference type="Proteomes" id="UP000229385">
    <property type="component" value="Unassembled WGS sequence"/>
</dbReference>
<keyword evidence="1" id="KW-0812">Transmembrane</keyword>
<evidence type="ECO:0000313" key="4">
    <source>
        <dbReference type="Proteomes" id="UP000229385"/>
    </source>
</evidence>
<evidence type="ECO:0000313" key="3">
    <source>
        <dbReference type="EMBL" id="PJA45138.1"/>
    </source>
</evidence>
<name>A0A2M7XB71_9BACT</name>
<organism evidence="3 4">
    <name type="scientific">Candidatus Uhrbacteria bacterium CG_4_9_14_3_um_filter_50_9</name>
    <dbReference type="NCBI Taxonomy" id="1975035"/>
    <lineage>
        <taxon>Bacteria</taxon>
        <taxon>Candidatus Uhriibacteriota</taxon>
    </lineage>
</organism>
<dbReference type="EMBL" id="PFWU01000049">
    <property type="protein sequence ID" value="PJA45138.1"/>
    <property type="molecule type" value="Genomic_DNA"/>
</dbReference>
<reference evidence="4" key="1">
    <citation type="submission" date="2017-09" db="EMBL/GenBank/DDBJ databases">
        <title>Depth-based differentiation of microbial function through sediment-hosted aquifers and enrichment of novel symbionts in the deep terrestrial subsurface.</title>
        <authorList>
            <person name="Probst A.J."/>
            <person name="Ladd B."/>
            <person name="Jarett J.K."/>
            <person name="Geller-Mcgrath D.E."/>
            <person name="Sieber C.M.K."/>
            <person name="Emerson J.B."/>
            <person name="Anantharaman K."/>
            <person name="Thomas B.C."/>
            <person name="Malmstrom R."/>
            <person name="Stieglmeier M."/>
            <person name="Klingl A."/>
            <person name="Woyke T."/>
            <person name="Ryan C.M."/>
            <person name="Banfield J.F."/>
        </authorList>
    </citation>
    <scope>NUCLEOTIDE SEQUENCE [LARGE SCALE GENOMIC DNA]</scope>
</reference>
<sequence length="431" mass="45665">MWIMSFFLKHILATFLMVGFMLLGSANTAFACTCYEDGGLSSSLDGTAECVTACGEGGATEEDGVCDCPESNTSATITCETTCAAAGYSHEPPTVTDTKDYVEPNLNVDIPGFSFTDVISKKGNLEISWLGDYVSSVYQYLVGIGAFLAIIMVMIGGLQYTFAAGGGDTAKAKKRINNAIIGFSLLLSVFMILFLVNPNLVFFDALKLLEVNEIKLDLAASGDEGVPSNISRSTCDAIVATAKDDGTCDISQTVISPTGGQPNCGNHHWFDDGANGDYKKINNLDFAAGWGLEIKAPISGTLTYEKQTDDKNRCGNRVTITGTGDAAGASLVICHMKDFINDSGKVLDGVTVEQGATIGHIGGNCCDDQNPPANWYSAKYGWCNVGGTACTDPYAAQSCSCQDYQQAGNTSGPHVHMTWERGGDLLTCLDY</sequence>